<sequence length="146" mass="16694">MLTIKLCPYITMISVCLIVVSGEESKHFFLTAAKSVPRIGRSASKNGNSDFENFFLKASKSVPRIGRENNEGINSIDNDGWASPMKYPNWNDIAYLYEYQPELFASDDLHDNYEQHLLGNVPSMYNAENARFKRTIPQRFTFSGRK</sequence>
<reference evidence="2" key="1">
    <citation type="submission" date="2022-01" db="EMBL/GenBank/DDBJ databases">
        <authorList>
            <person name="King R."/>
        </authorList>
    </citation>
    <scope>NUCLEOTIDE SEQUENCE</scope>
</reference>
<keyword evidence="1" id="KW-0732">Signal</keyword>
<evidence type="ECO:0000313" key="3">
    <source>
        <dbReference type="Proteomes" id="UP001152799"/>
    </source>
</evidence>
<gene>
    <name evidence="2" type="ORF">CEUTPL_LOCUS7080</name>
</gene>
<proteinExistence type="predicted"/>
<dbReference type="Proteomes" id="UP001152799">
    <property type="component" value="Chromosome 3"/>
</dbReference>
<keyword evidence="3" id="KW-1185">Reference proteome</keyword>
<evidence type="ECO:0000256" key="1">
    <source>
        <dbReference type="SAM" id="SignalP"/>
    </source>
</evidence>
<feature type="signal peptide" evidence="1">
    <location>
        <begin position="1"/>
        <end position="22"/>
    </location>
</feature>
<dbReference type="OrthoDB" id="6339926at2759"/>
<feature type="chain" id="PRO_5040141531" evidence="1">
    <location>
        <begin position="23"/>
        <end position="146"/>
    </location>
</feature>
<protein>
    <submittedName>
        <fullName evidence="2">Uncharacterized protein</fullName>
    </submittedName>
</protein>
<dbReference type="AlphaFoldDB" id="A0A9N9QPD2"/>
<organism evidence="2 3">
    <name type="scientific">Ceutorhynchus assimilis</name>
    <name type="common">cabbage seed weevil</name>
    <dbReference type="NCBI Taxonomy" id="467358"/>
    <lineage>
        <taxon>Eukaryota</taxon>
        <taxon>Metazoa</taxon>
        <taxon>Ecdysozoa</taxon>
        <taxon>Arthropoda</taxon>
        <taxon>Hexapoda</taxon>
        <taxon>Insecta</taxon>
        <taxon>Pterygota</taxon>
        <taxon>Neoptera</taxon>
        <taxon>Endopterygota</taxon>
        <taxon>Coleoptera</taxon>
        <taxon>Polyphaga</taxon>
        <taxon>Cucujiformia</taxon>
        <taxon>Curculionidae</taxon>
        <taxon>Ceutorhynchinae</taxon>
        <taxon>Ceutorhynchus</taxon>
    </lineage>
</organism>
<dbReference type="EMBL" id="OU892279">
    <property type="protein sequence ID" value="CAG9766498.1"/>
    <property type="molecule type" value="Genomic_DNA"/>
</dbReference>
<evidence type="ECO:0000313" key="2">
    <source>
        <dbReference type="EMBL" id="CAG9766498.1"/>
    </source>
</evidence>
<name>A0A9N9QPD2_9CUCU</name>
<accession>A0A9N9QPD2</accession>